<name>A0A0S4JJC9_BODSA</name>
<reference evidence="3" key="1">
    <citation type="submission" date="2015-09" db="EMBL/GenBank/DDBJ databases">
        <authorList>
            <consortium name="Pathogen Informatics"/>
        </authorList>
    </citation>
    <scope>NUCLEOTIDE SEQUENCE [LARGE SCALE GENOMIC DNA]</scope>
    <source>
        <strain evidence="3">Lake Konstanz</strain>
    </source>
</reference>
<organism evidence="2 3">
    <name type="scientific">Bodo saltans</name>
    <name type="common">Flagellated protozoan</name>
    <dbReference type="NCBI Taxonomy" id="75058"/>
    <lineage>
        <taxon>Eukaryota</taxon>
        <taxon>Discoba</taxon>
        <taxon>Euglenozoa</taxon>
        <taxon>Kinetoplastea</taxon>
        <taxon>Metakinetoplastina</taxon>
        <taxon>Eubodonida</taxon>
        <taxon>Bodonidae</taxon>
        <taxon>Bodo</taxon>
    </lineage>
</organism>
<dbReference type="InterPro" id="IPR015946">
    <property type="entry name" value="KH_dom-like_a/b"/>
</dbReference>
<keyword evidence="1" id="KW-0472">Membrane</keyword>
<dbReference type="Gene3D" id="3.30.300.20">
    <property type="match status" value="1"/>
</dbReference>
<evidence type="ECO:0000313" key="3">
    <source>
        <dbReference type="Proteomes" id="UP000051952"/>
    </source>
</evidence>
<keyword evidence="1 2" id="KW-0812">Transmembrane</keyword>
<dbReference type="OrthoDB" id="242986at2759"/>
<evidence type="ECO:0000313" key="2">
    <source>
        <dbReference type="EMBL" id="CUG90659.1"/>
    </source>
</evidence>
<dbReference type="AlphaFoldDB" id="A0A0S4JJC9"/>
<evidence type="ECO:0000256" key="1">
    <source>
        <dbReference type="SAM" id="Phobius"/>
    </source>
</evidence>
<gene>
    <name evidence="2" type="ORF">BSAL_28195</name>
</gene>
<feature type="transmembrane region" description="Helical" evidence="1">
    <location>
        <begin position="12"/>
        <end position="33"/>
    </location>
</feature>
<feature type="non-terminal residue" evidence="2">
    <location>
        <position position="1"/>
    </location>
</feature>
<dbReference type="VEuPathDB" id="TriTrypDB:BSAL_28195"/>
<accession>A0A0S4JJC9</accession>
<keyword evidence="3" id="KW-1185">Reference proteome</keyword>
<dbReference type="Proteomes" id="UP000051952">
    <property type="component" value="Unassembled WGS sequence"/>
</dbReference>
<sequence>FDGRFFKSKGALFRICLFLFFLYNTRKFLYFIGNMVGILSKKRKFVRDGVFYAELSEFLKRELAED</sequence>
<proteinExistence type="predicted"/>
<keyword evidence="1" id="KW-1133">Transmembrane helix</keyword>
<dbReference type="EMBL" id="CYKH01001853">
    <property type="protein sequence ID" value="CUG90659.1"/>
    <property type="molecule type" value="Genomic_DNA"/>
</dbReference>
<feature type="non-terminal residue" evidence="2">
    <location>
        <position position="66"/>
    </location>
</feature>
<protein>
    <submittedName>
        <fullName evidence="2">Transmembrane protein, putative</fullName>
    </submittedName>
</protein>